<proteinExistence type="predicted"/>
<evidence type="ECO:0000313" key="2">
    <source>
        <dbReference type="EMBL" id="WVX79606.1"/>
    </source>
</evidence>
<dbReference type="Pfam" id="PF12804">
    <property type="entry name" value="NTP_transf_3"/>
    <property type="match status" value="1"/>
</dbReference>
<dbReference type="CDD" id="cd04182">
    <property type="entry name" value="GT_2_like_f"/>
    <property type="match status" value="1"/>
</dbReference>
<keyword evidence="3" id="KW-1185">Reference proteome</keyword>
<dbReference type="Gene3D" id="3.90.550.10">
    <property type="entry name" value="Spore Coat Polysaccharide Biosynthesis Protein SpsA, Chain A"/>
    <property type="match status" value="1"/>
</dbReference>
<dbReference type="Proteomes" id="UP001357223">
    <property type="component" value="Chromosome"/>
</dbReference>
<reference evidence="2 3" key="1">
    <citation type="submission" date="2023-10" db="EMBL/GenBank/DDBJ databases">
        <title>Niallia locisalis sp.nov. isolated from a salt pond sample.</title>
        <authorList>
            <person name="Li X.-J."/>
            <person name="Dong L."/>
        </authorList>
    </citation>
    <scope>NUCLEOTIDE SEQUENCE [LARGE SCALE GENOMIC DNA]</scope>
    <source>
        <strain evidence="2 3">DSM 29761</strain>
    </source>
</reference>
<dbReference type="SUPFAM" id="SSF53448">
    <property type="entry name" value="Nucleotide-diphospho-sugar transferases"/>
    <property type="match status" value="1"/>
</dbReference>
<name>A0ABZ2C936_9BACI</name>
<dbReference type="InterPro" id="IPR029044">
    <property type="entry name" value="Nucleotide-diphossugar_trans"/>
</dbReference>
<gene>
    <name evidence="2" type="ORF">R4Z09_20275</name>
</gene>
<accession>A0ABZ2C936</accession>
<dbReference type="PANTHER" id="PTHR43777">
    <property type="entry name" value="MOLYBDENUM COFACTOR CYTIDYLYLTRANSFERASE"/>
    <property type="match status" value="1"/>
</dbReference>
<dbReference type="InterPro" id="IPR025877">
    <property type="entry name" value="MobA-like_NTP_Trfase"/>
</dbReference>
<dbReference type="RefSeq" id="WP_338448539.1">
    <property type="nucleotide sequence ID" value="NZ_CP137640.1"/>
</dbReference>
<feature type="domain" description="MobA-like NTP transferase" evidence="1">
    <location>
        <begin position="8"/>
        <end position="178"/>
    </location>
</feature>
<organism evidence="2 3">
    <name type="scientific">Niallia oryzisoli</name>
    <dbReference type="NCBI Taxonomy" id="1737571"/>
    <lineage>
        <taxon>Bacteria</taxon>
        <taxon>Bacillati</taxon>
        <taxon>Bacillota</taxon>
        <taxon>Bacilli</taxon>
        <taxon>Bacillales</taxon>
        <taxon>Bacillaceae</taxon>
        <taxon>Niallia</taxon>
    </lineage>
</organism>
<evidence type="ECO:0000259" key="1">
    <source>
        <dbReference type="Pfam" id="PF12804"/>
    </source>
</evidence>
<dbReference type="EMBL" id="CP137640">
    <property type="protein sequence ID" value="WVX79606.1"/>
    <property type="molecule type" value="Genomic_DNA"/>
</dbReference>
<sequence length="213" mass="23633">MSRLQIIGILLAAGYSRRMGVNKLALPLGSPNIGSLSLKAAIQSKLDHVLVVKKKEDSSDWIHSRLKEEDWKSRWTACTCENSQLGQAYSLKAGIEEAIKREADAVVILLGDQPFLTSKLINEMICTYRRTIELGGLPEYVAVEYDGLKRPPVLFSKSVFTKLLELNGDQGARQLIRNNRYAGITITGGDQKAFFDIDTKADYQKALKEGGMV</sequence>
<protein>
    <submittedName>
        <fullName evidence="2">Nucleotidyltransferase family protein</fullName>
    </submittedName>
</protein>
<dbReference type="PANTHER" id="PTHR43777:SF1">
    <property type="entry name" value="MOLYBDENUM COFACTOR CYTIDYLYLTRANSFERASE"/>
    <property type="match status" value="1"/>
</dbReference>
<evidence type="ECO:0000313" key="3">
    <source>
        <dbReference type="Proteomes" id="UP001357223"/>
    </source>
</evidence>